<dbReference type="Proteomes" id="UP000029980">
    <property type="component" value="Chromosome"/>
</dbReference>
<accession>A0A097QW69</accession>
<organism evidence="1 2">
    <name type="scientific">Thermococcus eurythermalis</name>
    <dbReference type="NCBI Taxonomy" id="1505907"/>
    <lineage>
        <taxon>Archaea</taxon>
        <taxon>Methanobacteriati</taxon>
        <taxon>Methanobacteriota</taxon>
        <taxon>Thermococci</taxon>
        <taxon>Thermococcales</taxon>
        <taxon>Thermococcaceae</taxon>
        <taxon>Thermococcus</taxon>
    </lineage>
</organism>
<gene>
    <name evidence="1" type="ORF">TEU_10505</name>
</gene>
<dbReference type="EMBL" id="CP008887">
    <property type="protein sequence ID" value="AIU70729.1"/>
    <property type="molecule type" value="Genomic_DNA"/>
</dbReference>
<dbReference type="STRING" id="1505907.TEU_10505"/>
<sequence length="113" mass="12814">MKKLIAILFGLLVVAAGFAAATIWQTTVVRDYNQDQYAEAYAEIGVRYDAQHPYTNYDITYRTGWGRLKAPYSYPYYVFKNNLPNGVEVSVYVMIPGRSQPDVVSASATWPYI</sequence>
<dbReference type="AlphaFoldDB" id="A0A097QW69"/>
<name>A0A097QW69_9EURY</name>
<dbReference type="KEGG" id="teu:TEU_10505"/>
<dbReference type="HOGENOM" id="CLU_2140332_0_0_2"/>
<reference evidence="1 2" key="1">
    <citation type="journal article" date="2015" name="Int. J. Syst. Evol. Microbiol.">
        <title>Thermococcus eurythermalis sp. nov., a conditional piezophilic hyperthermophilic archaeon with a wide temperature range isolated from an oil-immersed chimney in the Guaymas Basin.</title>
        <authorList>
            <person name="Zhao W."/>
            <person name="Zeng X."/>
            <person name="Xiao X."/>
        </authorList>
    </citation>
    <scope>NUCLEOTIDE SEQUENCE [LARGE SCALE GENOMIC DNA]</scope>
    <source>
        <strain evidence="1 2">A501</strain>
    </source>
</reference>
<evidence type="ECO:0000313" key="1">
    <source>
        <dbReference type="EMBL" id="AIU70729.1"/>
    </source>
</evidence>
<evidence type="ECO:0000313" key="2">
    <source>
        <dbReference type="Proteomes" id="UP000029980"/>
    </source>
</evidence>
<proteinExistence type="predicted"/>
<protein>
    <submittedName>
        <fullName evidence="1">Uncharacterized protein</fullName>
    </submittedName>
</protein>
<keyword evidence="2" id="KW-1185">Reference proteome</keyword>